<dbReference type="InterPro" id="IPR036879">
    <property type="entry name" value="TF_MADSbox_sf"/>
</dbReference>
<protein>
    <recommendedName>
        <fullName evidence="11">MADS-box domain-containing protein</fullName>
    </recommendedName>
</protein>
<evidence type="ECO:0000256" key="7">
    <source>
        <dbReference type="ARBA" id="ARBA00023159"/>
    </source>
</evidence>
<dbReference type="EMBL" id="JAVRJZ010000021">
    <property type="protein sequence ID" value="KAK2705016.1"/>
    <property type="molecule type" value="Genomic_DNA"/>
</dbReference>
<evidence type="ECO:0000256" key="3">
    <source>
        <dbReference type="ARBA" id="ARBA00022553"/>
    </source>
</evidence>
<dbReference type="EMBL" id="JAVRJZ010000021">
    <property type="protein sequence ID" value="KAK2705011.1"/>
    <property type="molecule type" value="Genomic_DNA"/>
</dbReference>
<dbReference type="GO" id="GO:0000981">
    <property type="term" value="F:DNA-binding transcription factor activity, RNA polymerase II-specific"/>
    <property type="evidence" value="ECO:0007669"/>
    <property type="project" value="TreeGrafter"/>
</dbReference>
<feature type="region of interest" description="Disordered" evidence="10">
    <location>
        <begin position="420"/>
        <end position="455"/>
    </location>
</feature>
<dbReference type="Pfam" id="PF12347">
    <property type="entry name" value="HJURP_C"/>
    <property type="match status" value="1"/>
</dbReference>
<keyword evidence="13" id="KW-1185">Reference proteome</keyword>
<dbReference type="CDD" id="cd00265">
    <property type="entry name" value="MADS_MEF2_like"/>
    <property type="match status" value="1"/>
</dbReference>
<evidence type="ECO:0000256" key="9">
    <source>
        <dbReference type="ARBA" id="ARBA00023242"/>
    </source>
</evidence>
<dbReference type="GO" id="GO:0030154">
    <property type="term" value="P:cell differentiation"/>
    <property type="evidence" value="ECO:0007669"/>
    <property type="project" value="UniProtKB-KW"/>
</dbReference>
<keyword evidence="8" id="KW-0804">Transcription</keyword>
<dbReference type="GO" id="GO:0045944">
    <property type="term" value="P:positive regulation of transcription by RNA polymerase II"/>
    <property type="evidence" value="ECO:0007669"/>
    <property type="project" value="InterPro"/>
</dbReference>
<dbReference type="InterPro" id="IPR033896">
    <property type="entry name" value="MEF2-like_N"/>
</dbReference>
<dbReference type="GO" id="GO:0046983">
    <property type="term" value="F:protein dimerization activity"/>
    <property type="evidence" value="ECO:0007669"/>
    <property type="project" value="InterPro"/>
</dbReference>
<gene>
    <name evidence="12" type="ORF">QYM36_017161</name>
</gene>
<dbReference type="PROSITE" id="PS00350">
    <property type="entry name" value="MADS_BOX_1"/>
    <property type="match status" value="1"/>
</dbReference>
<feature type="compositionally biased region" description="Polar residues" evidence="10">
    <location>
        <begin position="198"/>
        <end position="211"/>
    </location>
</feature>
<feature type="compositionally biased region" description="Basic and acidic residues" evidence="10">
    <location>
        <begin position="357"/>
        <end position="371"/>
    </location>
</feature>
<dbReference type="SUPFAM" id="SSF55455">
    <property type="entry name" value="SRF-like"/>
    <property type="match status" value="1"/>
</dbReference>
<dbReference type="Pfam" id="PF00319">
    <property type="entry name" value="SRF-TF"/>
    <property type="match status" value="1"/>
</dbReference>
<dbReference type="GO" id="GO:0042826">
    <property type="term" value="F:histone deacetylase binding"/>
    <property type="evidence" value="ECO:0007669"/>
    <property type="project" value="TreeGrafter"/>
</dbReference>
<keyword evidence="7" id="KW-0010">Activator</keyword>
<evidence type="ECO:0000259" key="11">
    <source>
        <dbReference type="PROSITE" id="PS50066"/>
    </source>
</evidence>
<evidence type="ECO:0000256" key="2">
    <source>
        <dbReference type="ARBA" id="ARBA00022473"/>
    </source>
</evidence>
<dbReference type="InterPro" id="IPR022102">
    <property type="entry name" value="HJURP_C"/>
</dbReference>
<keyword evidence="5" id="KW-0805">Transcription regulation</keyword>
<dbReference type="AlphaFoldDB" id="A0AA88KWT5"/>
<name>A0AA88KWT5_ARTSF</name>
<feature type="region of interest" description="Disordered" evidence="10">
    <location>
        <begin position="338"/>
        <end position="384"/>
    </location>
</feature>
<evidence type="ECO:0000256" key="4">
    <source>
        <dbReference type="ARBA" id="ARBA00022782"/>
    </source>
</evidence>
<comment type="subcellular location">
    <subcellularLocation>
        <location evidence="1">Nucleus</location>
    </subcellularLocation>
</comment>
<proteinExistence type="predicted"/>
<evidence type="ECO:0000256" key="6">
    <source>
        <dbReference type="ARBA" id="ARBA00023125"/>
    </source>
</evidence>
<keyword evidence="9" id="KW-0539">Nucleus</keyword>
<dbReference type="PROSITE" id="PS50066">
    <property type="entry name" value="MADS_BOX_2"/>
    <property type="match status" value="1"/>
</dbReference>
<dbReference type="PANTHER" id="PTHR11945:SF534">
    <property type="entry name" value="MYOCYTE-SPECIFIC ENHANCER FACTOR 2"/>
    <property type="match status" value="1"/>
</dbReference>
<dbReference type="FunFam" id="3.40.1810.10:FF:000001">
    <property type="entry name" value="Myocyte-specific enhancer factor 2A homolog"/>
    <property type="match status" value="1"/>
</dbReference>
<evidence type="ECO:0000256" key="8">
    <source>
        <dbReference type="ARBA" id="ARBA00023163"/>
    </source>
</evidence>
<dbReference type="PRINTS" id="PR00404">
    <property type="entry name" value="MADSDOMAIN"/>
</dbReference>
<keyword evidence="4" id="KW-0221">Differentiation</keyword>
<reference evidence="12" key="1">
    <citation type="submission" date="2023-07" db="EMBL/GenBank/DDBJ databases">
        <title>Chromosome-level genome assembly of Artemia franciscana.</title>
        <authorList>
            <person name="Jo E."/>
        </authorList>
    </citation>
    <scope>NUCLEOTIDE SEQUENCE</scope>
    <source>
        <tissue evidence="12">Whole body</tissue>
    </source>
</reference>
<evidence type="ECO:0000313" key="13">
    <source>
        <dbReference type="Proteomes" id="UP001187531"/>
    </source>
</evidence>
<dbReference type="Proteomes" id="UP001187531">
    <property type="component" value="Unassembled WGS sequence"/>
</dbReference>
<dbReference type="PANTHER" id="PTHR11945">
    <property type="entry name" value="MADS BOX PROTEIN"/>
    <property type="match status" value="1"/>
</dbReference>
<feature type="region of interest" description="Disordered" evidence="10">
    <location>
        <begin position="92"/>
        <end position="112"/>
    </location>
</feature>
<dbReference type="InterPro" id="IPR002100">
    <property type="entry name" value="TF_MADSbox"/>
</dbReference>
<evidence type="ECO:0000256" key="1">
    <source>
        <dbReference type="ARBA" id="ARBA00004123"/>
    </source>
</evidence>
<organism evidence="12 13">
    <name type="scientific">Artemia franciscana</name>
    <name type="common">Brine shrimp</name>
    <name type="synonym">Artemia sanfranciscana</name>
    <dbReference type="NCBI Taxonomy" id="6661"/>
    <lineage>
        <taxon>Eukaryota</taxon>
        <taxon>Metazoa</taxon>
        <taxon>Ecdysozoa</taxon>
        <taxon>Arthropoda</taxon>
        <taxon>Crustacea</taxon>
        <taxon>Branchiopoda</taxon>
        <taxon>Anostraca</taxon>
        <taxon>Artemiidae</taxon>
        <taxon>Artemia</taxon>
    </lineage>
</organism>
<comment type="caution">
    <text evidence="12">The sequence shown here is derived from an EMBL/GenBank/DDBJ whole genome shotgun (WGS) entry which is preliminary data.</text>
</comment>
<keyword evidence="2" id="KW-0217">Developmental protein</keyword>
<dbReference type="GO" id="GO:0007507">
    <property type="term" value="P:heart development"/>
    <property type="evidence" value="ECO:0007669"/>
    <property type="project" value="UniProtKB-ARBA"/>
</dbReference>
<feature type="domain" description="MADS-box" evidence="11">
    <location>
        <begin position="1"/>
        <end position="61"/>
    </location>
</feature>
<evidence type="ECO:0000256" key="5">
    <source>
        <dbReference type="ARBA" id="ARBA00023015"/>
    </source>
</evidence>
<accession>A0AA88KWT5</accession>
<evidence type="ECO:0000313" key="12">
    <source>
        <dbReference type="EMBL" id="KAK2705011.1"/>
    </source>
</evidence>
<dbReference type="GO" id="GO:0005634">
    <property type="term" value="C:nucleus"/>
    <property type="evidence" value="ECO:0007669"/>
    <property type="project" value="UniProtKB-SubCell"/>
</dbReference>
<dbReference type="Gene3D" id="3.40.1810.10">
    <property type="entry name" value="Transcription factor, MADS-box"/>
    <property type="match status" value="1"/>
</dbReference>
<sequence length="455" mass="48893">MGRKKIQISRITDERNRQVTFNKRKFGVMKKAYELSVLCDCEIALIIFSSSNKLYQYASTDMDKVLLKYTEYNEPHESLTNKNIIEALNKKEHKNGGCSPNSDDDGDGPLEYSLTPRTESKFSRIDEEFQLMMQRQHLAGRNSLAQSYNLPVSVPVNNAQSSNYADAASLLHGNSQITVNTASPRPPSNAGGMLDMSIGSNGYVSSASPESGGTPPPAQVTLKPPIQRSGSPMTANHLSARAGLKVSIPGSGQSTNTGSSLNHLHEVSRSTISTSSGPTLNIPHGVSLQATSLSTLYANNYTHPGLSHPSDFGLGAELGLSWPGQHLTVGNSVNSLSHLIGSGRPPNHSPKSPRPLSLEKGKSESKTEIKAEPASPPRLHHHSLPEAQSGLHYSFIGGSLHHHKSPSGSGQDHLSATAQISGQMPSPDSGHHLHSEYEPSPLHKRPRITEGWGAT</sequence>
<feature type="region of interest" description="Disordered" evidence="10">
    <location>
        <begin position="179"/>
        <end position="234"/>
    </location>
</feature>
<dbReference type="GO" id="GO:0000978">
    <property type="term" value="F:RNA polymerase II cis-regulatory region sequence-specific DNA binding"/>
    <property type="evidence" value="ECO:0007669"/>
    <property type="project" value="TreeGrafter"/>
</dbReference>
<keyword evidence="6" id="KW-0238">DNA-binding</keyword>
<evidence type="ECO:0000256" key="10">
    <source>
        <dbReference type="SAM" id="MobiDB-lite"/>
    </source>
</evidence>
<keyword evidence="3" id="KW-0597">Phosphoprotein</keyword>
<dbReference type="SMART" id="SM00432">
    <property type="entry name" value="MADS"/>
    <property type="match status" value="1"/>
</dbReference>